<evidence type="ECO:0000259" key="2">
    <source>
        <dbReference type="Pfam" id="PF06580"/>
    </source>
</evidence>
<feature type="transmembrane region" description="Helical" evidence="1">
    <location>
        <begin position="84"/>
        <end position="105"/>
    </location>
</feature>
<dbReference type="PANTHER" id="PTHR34220">
    <property type="entry name" value="SENSOR HISTIDINE KINASE YPDA"/>
    <property type="match status" value="1"/>
</dbReference>
<evidence type="ECO:0000313" key="4">
    <source>
        <dbReference type="Proteomes" id="UP000664628"/>
    </source>
</evidence>
<reference evidence="3 4" key="1">
    <citation type="submission" date="2021-03" db="EMBL/GenBank/DDBJ databases">
        <title>Fibrella sp. HMF5405 genome sequencing and assembly.</title>
        <authorList>
            <person name="Kang H."/>
            <person name="Kim H."/>
            <person name="Bae S."/>
            <person name="Joh K."/>
        </authorList>
    </citation>
    <scope>NUCLEOTIDE SEQUENCE [LARGE SCALE GENOMIC DNA]</scope>
    <source>
        <strain evidence="3 4">HMF5405</strain>
    </source>
</reference>
<feature type="transmembrane region" description="Helical" evidence="1">
    <location>
        <begin position="9"/>
        <end position="29"/>
    </location>
</feature>
<dbReference type="PANTHER" id="PTHR34220:SF7">
    <property type="entry name" value="SENSOR HISTIDINE KINASE YPDA"/>
    <property type="match status" value="1"/>
</dbReference>
<gene>
    <name evidence="3" type="ORF">J2I46_28720</name>
</gene>
<dbReference type="InterPro" id="IPR010559">
    <property type="entry name" value="Sig_transdc_His_kin_internal"/>
</dbReference>
<evidence type="ECO:0000256" key="1">
    <source>
        <dbReference type="SAM" id="Phobius"/>
    </source>
</evidence>
<dbReference type="Gene3D" id="3.30.565.10">
    <property type="entry name" value="Histidine kinase-like ATPase, C-terminal domain"/>
    <property type="match status" value="1"/>
</dbReference>
<evidence type="ECO:0000313" key="3">
    <source>
        <dbReference type="EMBL" id="MBO0952598.1"/>
    </source>
</evidence>
<comment type="caution">
    <text evidence="3">The sequence shown here is derived from an EMBL/GenBank/DDBJ whole genome shotgun (WGS) entry which is preliminary data.</text>
</comment>
<keyword evidence="3" id="KW-0418">Kinase</keyword>
<keyword evidence="1" id="KW-0472">Membrane</keyword>
<dbReference type="InterPro" id="IPR036890">
    <property type="entry name" value="HATPase_C_sf"/>
</dbReference>
<organism evidence="3 4">
    <name type="scientific">Fibrella forsythiae</name>
    <dbReference type="NCBI Taxonomy" id="2817061"/>
    <lineage>
        <taxon>Bacteria</taxon>
        <taxon>Pseudomonadati</taxon>
        <taxon>Bacteroidota</taxon>
        <taxon>Cytophagia</taxon>
        <taxon>Cytophagales</taxon>
        <taxon>Spirosomataceae</taxon>
        <taxon>Fibrella</taxon>
    </lineage>
</organism>
<dbReference type="InterPro" id="IPR050640">
    <property type="entry name" value="Bact_2-comp_sensor_kinase"/>
</dbReference>
<feature type="transmembrane region" description="Helical" evidence="1">
    <location>
        <begin position="117"/>
        <end position="138"/>
    </location>
</feature>
<sequence>MTLKTPARYLVLLQFIIIPLYIGLFNWILIGNTYWQNWITFGVATGVLLLLAVINFNTNKLFVKRMRRTVIEPEQYMAKTLRKFIVTATCSSLFFGTAFFIYQWIHLPGYVPDPLRLALGVLFTIIVDAVITVSYESIDNFGQWQQSRQEVETLSKAQLQAQLDALRQQVNPHFLFNSLNSLISLIDEDPRQASTFAEELSTVYRYLLRSNDSILTSLASELEFIQSYYHLLKTRHGDALTLETQIQPGAEGYQLPPLTLQLLIENAVKHNVALPDQPLTISLTSNGNQLIVSNNLQRKPQRVLSNGVGLSNILTRYQALGDLQPMIEDDGREFRVTLPLL</sequence>
<name>A0ABS3JRI3_9BACT</name>
<dbReference type="Proteomes" id="UP000664628">
    <property type="component" value="Unassembled WGS sequence"/>
</dbReference>
<protein>
    <submittedName>
        <fullName evidence="3">Histidine kinase</fullName>
    </submittedName>
</protein>
<dbReference type="Pfam" id="PF06580">
    <property type="entry name" value="His_kinase"/>
    <property type="match status" value="1"/>
</dbReference>
<dbReference type="GO" id="GO:0016301">
    <property type="term" value="F:kinase activity"/>
    <property type="evidence" value="ECO:0007669"/>
    <property type="project" value="UniProtKB-KW"/>
</dbReference>
<feature type="domain" description="Signal transduction histidine kinase internal region" evidence="2">
    <location>
        <begin position="161"/>
        <end position="240"/>
    </location>
</feature>
<keyword evidence="1" id="KW-1133">Transmembrane helix</keyword>
<dbReference type="RefSeq" id="WP_207332551.1">
    <property type="nucleotide sequence ID" value="NZ_JAFMYW010000012.1"/>
</dbReference>
<proteinExistence type="predicted"/>
<keyword evidence="1" id="KW-0812">Transmembrane</keyword>
<feature type="transmembrane region" description="Helical" evidence="1">
    <location>
        <begin position="35"/>
        <end position="58"/>
    </location>
</feature>
<accession>A0ABS3JRI3</accession>
<keyword evidence="3" id="KW-0808">Transferase</keyword>
<dbReference type="EMBL" id="JAFMYW010000012">
    <property type="protein sequence ID" value="MBO0952598.1"/>
    <property type="molecule type" value="Genomic_DNA"/>
</dbReference>
<keyword evidence="4" id="KW-1185">Reference proteome</keyword>